<organism evidence="2 3">
    <name type="scientific">Acaryochloris marina (strain MBIC 11017)</name>
    <dbReference type="NCBI Taxonomy" id="329726"/>
    <lineage>
        <taxon>Bacteria</taxon>
        <taxon>Bacillati</taxon>
        <taxon>Cyanobacteriota</taxon>
        <taxon>Cyanophyceae</taxon>
        <taxon>Acaryochloridales</taxon>
        <taxon>Acaryochloridaceae</taxon>
        <taxon>Acaryochloris</taxon>
    </lineage>
</organism>
<name>A8ZQV1_ACAM1</name>
<evidence type="ECO:0000313" key="2">
    <source>
        <dbReference type="EMBL" id="ABW33387.1"/>
    </source>
</evidence>
<dbReference type="KEGG" id="amr:AM1_H0037"/>
<feature type="domain" description="HTH cro/C1-type" evidence="1">
    <location>
        <begin position="16"/>
        <end position="71"/>
    </location>
</feature>
<gene>
    <name evidence="2" type="ordered locus">AM1_H0037</name>
</gene>
<protein>
    <recommendedName>
        <fullName evidence="1">HTH cro/C1-type domain-containing protein</fullName>
    </recommendedName>
</protein>
<dbReference type="GO" id="GO:0003677">
    <property type="term" value="F:DNA binding"/>
    <property type="evidence" value="ECO:0007669"/>
    <property type="project" value="InterPro"/>
</dbReference>
<dbReference type="SUPFAM" id="SSF47413">
    <property type="entry name" value="lambda repressor-like DNA-binding domains"/>
    <property type="match status" value="1"/>
</dbReference>
<dbReference type="EMBL" id="CP000845">
    <property type="protein sequence ID" value="ABW33387.1"/>
    <property type="molecule type" value="Genomic_DNA"/>
</dbReference>
<accession>A8ZQV1</accession>
<keyword evidence="2" id="KW-0614">Plasmid</keyword>
<dbReference type="Proteomes" id="UP000000268">
    <property type="component" value="Plasmid pREB8"/>
</dbReference>
<reference evidence="2 3" key="1">
    <citation type="journal article" date="2008" name="Proc. Natl. Acad. Sci. U.S.A.">
        <title>Niche adaptation and genome expansion in the chlorophyll d-producing cyanobacterium Acaryochloris marina.</title>
        <authorList>
            <person name="Swingley W.D."/>
            <person name="Chen M."/>
            <person name="Cheung P.C."/>
            <person name="Conrad A.L."/>
            <person name="Dejesa L.C."/>
            <person name="Hao J."/>
            <person name="Honchak B.M."/>
            <person name="Karbach L.E."/>
            <person name="Kurdoglu A."/>
            <person name="Lahiri S."/>
            <person name="Mastrian S.D."/>
            <person name="Miyashita H."/>
            <person name="Page L."/>
            <person name="Ramakrishna P."/>
            <person name="Satoh S."/>
            <person name="Sattley W.M."/>
            <person name="Shimada Y."/>
            <person name="Taylor H.L."/>
            <person name="Tomo T."/>
            <person name="Tsuchiya T."/>
            <person name="Wang Z.T."/>
            <person name="Raymond J."/>
            <person name="Mimuro M."/>
            <person name="Blankenship R.E."/>
            <person name="Touchman J.W."/>
        </authorList>
    </citation>
    <scope>NUCLEOTIDE SEQUENCE [LARGE SCALE GENOMIC DNA]</scope>
    <source>
        <strain evidence="3">MBIC 11017</strain>
        <plasmid evidence="3">Plasmid pREB8</plasmid>
    </source>
</reference>
<dbReference type="AlphaFoldDB" id="A8ZQV1"/>
<dbReference type="HOGENOM" id="CLU_066192_31_6_3"/>
<dbReference type="CDD" id="cd00093">
    <property type="entry name" value="HTH_XRE"/>
    <property type="match status" value="1"/>
</dbReference>
<dbReference type="InterPro" id="IPR010982">
    <property type="entry name" value="Lambda_DNA-bd_dom_sf"/>
</dbReference>
<proteinExistence type="predicted"/>
<dbReference type="RefSeq" id="WP_012168450.1">
    <property type="nucleotide sequence ID" value="NC_009933.1"/>
</dbReference>
<evidence type="ECO:0000259" key="1">
    <source>
        <dbReference type="PROSITE" id="PS50943"/>
    </source>
</evidence>
<keyword evidence="3" id="KW-1185">Reference proteome</keyword>
<dbReference type="Pfam" id="PF13443">
    <property type="entry name" value="HTH_26"/>
    <property type="match status" value="1"/>
</dbReference>
<dbReference type="SMART" id="SM00530">
    <property type="entry name" value="HTH_XRE"/>
    <property type="match status" value="1"/>
</dbReference>
<dbReference type="InterPro" id="IPR001387">
    <property type="entry name" value="Cro/C1-type_HTH"/>
</dbReference>
<dbReference type="PROSITE" id="PS50943">
    <property type="entry name" value="HTH_CROC1"/>
    <property type="match status" value="1"/>
</dbReference>
<evidence type="ECO:0000313" key="3">
    <source>
        <dbReference type="Proteomes" id="UP000000268"/>
    </source>
</evidence>
<sequence length="81" mass="9104">MIKVVIPETMPMINTVKEFLDSRGITPYALGGDAGISKTTAYALYKNPDQLPSPDVLRKICDTYEIQPGLLMKWEKDTRKS</sequence>
<dbReference type="Gene3D" id="1.10.260.40">
    <property type="entry name" value="lambda repressor-like DNA-binding domains"/>
    <property type="match status" value="1"/>
</dbReference>
<geneLocation type="plasmid" evidence="2 3">
    <name>pREB8</name>
</geneLocation>